<dbReference type="RefSeq" id="WP_245757794.1">
    <property type="nucleotide sequence ID" value="NZ_FONT01000001.1"/>
</dbReference>
<dbReference type="InterPro" id="IPR002549">
    <property type="entry name" value="AI-2E-like"/>
</dbReference>
<feature type="transmembrane region" description="Helical" evidence="6">
    <location>
        <begin position="313"/>
        <end position="339"/>
    </location>
</feature>
<reference evidence="7 8" key="1">
    <citation type="submission" date="2016-10" db="EMBL/GenBank/DDBJ databases">
        <authorList>
            <person name="de Groot N.N."/>
        </authorList>
    </citation>
    <scope>NUCLEOTIDE SEQUENCE [LARGE SCALE GENOMIC DNA]</scope>
    <source>
        <strain evidence="7 8">DSM 23995</strain>
    </source>
</reference>
<dbReference type="GO" id="GO:0055085">
    <property type="term" value="P:transmembrane transport"/>
    <property type="evidence" value="ECO:0007669"/>
    <property type="project" value="TreeGrafter"/>
</dbReference>
<evidence type="ECO:0000313" key="8">
    <source>
        <dbReference type="Proteomes" id="UP000199516"/>
    </source>
</evidence>
<comment type="subcellular location">
    <subcellularLocation>
        <location evidence="1">Membrane</location>
        <topology evidence="1">Multi-pass membrane protein</topology>
    </subcellularLocation>
</comment>
<accession>A0A1I2ADJ4</accession>
<dbReference type="GO" id="GO:0016020">
    <property type="term" value="C:membrane"/>
    <property type="evidence" value="ECO:0007669"/>
    <property type="project" value="UniProtKB-SubCell"/>
</dbReference>
<keyword evidence="4 6" id="KW-1133">Transmembrane helix</keyword>
<dbReference type="EMBL" id="FONT01000001">
    <property type="protein sequence ID" value="SFE42065.1"/>
    <property type="molecule type" value="Genomic_DNA"/>
</dbReference>
<organism evidence="7 8">
    <name type="scientific">Alteribacillus iranensis</name>
    <dbReference type="NCBI Taxonomy" id="930128"/>
    <lineage>
        <taxon>Bacteria</taxon>
        <taxon>Bacillati</taxon>
        <taxon>Bacillota</taxon>
        <taxon>Bacilli</taxon>
        <taxon>Bacillales</taxon>
        <taxon>Bacillaceae</taxon>
        <taxon>Alteribacillus</taxon>
    </lineage>
</organism>
<feature type="transmembrane region" description="Helical" evidence="6">
    <location>
        <begin position="33"/>
        <end position="51"/>
    </location>
</feature>
<evidence type="ECO:0000256" key="4">
    <source>
        <dbReference type="ARBA" id="ARBA00022989"/>
    </source>
</evidence>
<feature type="transmembrane region" description="Helical" evidence="6">
    <location>
        <begin position="271"/>
        <end position="293"/>
    </location>
</feature>
<dbReference type="PANTHER" id="PTHR21716:SF68">
    <property type="entry name" value="TRANSPORT PROTEIN YTVI-RELATED"/>
    <property type="match status" value="1"/>
</dbReference>
<feature type="transmembrane region" description="Helical" evidence="6">
    <location>
        <begin position="210"/>
        <end position="237"/>
    </location>
</feature>
<dbReference type="PANTHER" id="PTHR21716">
    <property type="entry name" value="TRANSMEMBRANE PROTEIN"/>
    <property type="match status" value="1"/>
</dbReference>
<feature type="transmembrane region" description="Helical" evidence="6">
    <location>
        <begin position="9"/>
        <end position="27"/>
    </location>
</feature>
<comment type="similarity">
    <text evidence="2">Belongs to the autoinducer-2 exporter (AI-2E) (TC 2.A.86) family.</text>
</comment>
<feature type="transmembrane region" description="Helical" evidence="6">
    <location>
        <begin position="161"/>
        <end position="180"/>
    </location>
</feature>
<proteinExistence type="inferred from homology"/>
<evidence type="ECO:0000256" key="2">
    <source>
        <dbReference type="ARBA" id="ARBA00009773"/>
    </source>
</evidence>
<dbReference type="InterPro" id="IPR014227">
    <property type="entry name" value="YtvI-like"/>
</dbReference>
<evidence type="ECO:0000256" key="6">
    <source>
        <dbReference type="SAM" id="Phobius"/>
    </source>
</evidence>
<keyword evidence="8" id="KW-1185">Reference proteome</keyword>
<keyword evidence="5 6" id="KW-0472">Membrane</keyword>
<keyword evidence="3 6" id="KW-0812">Transmembrane</keyword>
<dbReference type="NCBIfam" id="TIGR02872">
    <property type="entry name" value="spore_ytvI"/>
    <property type="match status" value="1"/>
</dbReference>
<feature type="transmembrane region" description="Helical" evidence="6">
    <location>
        <begin position="60"/>
        <end position="81"/>
    </location>
</feature>
<name>A0A1I2ADJ4_9BACI</name>
<evidence type="ECO:0000256" key="5">
    <source>
        <dbReference type="ARBA" id="ARBA00023136"/>
    </source>
</evidence>
<evidence type="ECO:0000256" key="1">
    <source>
        <dbReference type="ARBA" id="ARBA00004141"/>
    </source>
</evidence>
<dbReference type="Proteomes" id="UP000199516">
    <property type="component" value="Unassembled WGS sequence"/>
</dbReference>
<protein>
    <submittedName>
        <fullName evidence="7">Sporulation integral membrane protein YtvI</fullName>
    </submittedName>
</protein>
<sequence length="354" mass="39766">MPFVLNKKIIFRIVVIVLLLIGAYYILPVSGPILLALLTALFLSPSIKFIMEKTKIKRSIAVTLVFTGFLCVLGLSGYFLITQVVTQVLDFIENLPGYINDINHSWLNLQTKIEKAYEELDLPPVVIQEINNQITDMFNNMRDQYASGDLINNIASLVASIPRYLVSFLVYLIALFLFMLELPRLRKQMYTFMKEDTAEKFKFMTSRLSYVILGFFKAQFLVSIIIFIVTLIGLYIFTPEVALMMAVIIWLIDFIPIIGSIAILAPWSLYYFVAGETLLGTQLIILAAILLIIRRTVEPKVMGHHIGLSPLATLISLYLGLTLLGVIGFIIGPLAVIAFTSAKEAGIIKLNFKV</sequence>
<dbReference type="Pfam" id="PF01594">
    <property type="entry name" value="AI-2E_transport"/>
    <property type="match status" value="1"/>
</dbReference>
<gene>
    <name evidence="7" type="ORF">SAMN05192532_101806</name>
</gene>
<evidence type="ECO:0000313" key="7">
    <source>
        <dbReference type="EMBL" id="SFE42065.1"/>
    </source>
</evidence>
<dbReference type="AlphaFoldDB" id="A0A1I2ADJ4"/>
<feature type="transmembrane region" description="Helical" evidence="6">
    <location>
        <begin position="243"/>
        <end position="264"/>
    </location>
</feature>
<evidence type="ECO:0000256" key="3">
    <source>
        <dbReference type="ARBA" id="ARBA00022692"/>
    </source>
</evidence>